<keyword evidence="4" id="KW-1185">Reference proteome</keyword>
<dbReference type="PANTHER" id="PTHR32470">
    <property type="entry name" value="ADH DEHYDROGENASE [UBIQUINONE] 1 ALPHA SUBCOMPLEX ASSEMBLY FACTOR 2"/>
    <property type="match status" value="1"/>
</dbReference>
<sequence length="245" mass="28096">MSQKQTSFVLRAWHQWKSLRLPWRKRFFVGEFPFPPIRQTTSKTANPLTHTFTGSDPQGNTYYELRQPRGDAPEGSPHRRLVYYPRSTHYSEVKVPPAWHQWLRHQRFEPPSMEEQVAELQRQARMKLLAAEADARWEAKPSLLDMPPSCPQQALNPTTTAITATTAAAADQRTTSDRRGQIPSNSDQVRSRDFGEKKTSPVQTQNTNTKIGDNDPWKQAQQRGAPGETWQPQAWTPASTPARRR</sequence>
<dbReference type="GO" id="GO:0005739">
    <property type="term" value="C:mitochondrion"/>
    <property type="evidence" value="ECO:0007669"/>
    <property type="project" value="TreeGrafter"/>
</dbReference>
<dbReference type="InterPro" id="IPR007763">
    <property type="entry name" value="NDUFA12"/>
</dbReference>
<feature type="compositionally biased region" description="Polar residues" evidence="2">
    <location>
        <begin position="230"/>
        <end position="239"/>
    </location>
</feature>
<comment type="similarity">
    <text evidence="1">Belongs to the complex I NDUFA12 subunit family.</text>
</comment>
<dbReference type="InterPro" id="IPR052618">
    <property type="entry name" value="ComplexI_NDUFA12"/>
</dbReference>
<evidence type="ECO:0000313" key="3">
    <source>
        <dbReference type="EMBL" id="KAK5637419.1"/>
    </source>
</evidence>
<dbReference type="GO" id="GO:0045271">
    <property type="term" value="C:respiratory chain complex I"/>
    <property type="evidence" value="ECO:0007669"/>
    <property type="project" value="InterPro"/>
</dbReference>
<evidence type="ECO:0008006" key="5">
    <source>
        <dbReference type="Google" id="ProtNLM"/>
    </source>
</evidence>
<dbReference type="Pfam" id="PF05071">
    <property type="entry name" value="NDUFA12"/>
    <property type="match status" value="1"/>
</dbReference>
<dbReference type="EMBL" id="JAWHQM010000115">
    <property type="protein sequence ID" value="KAK5637419.1"/>
    <property type="molecule type" value="Genomic_DNA"/>
</dbReference>
<evidence type="ECO:0000256" key="2">
    <source>
        <dbReference type="SAM" id="MobiDB-lite"/>
    </source>
</evidence>
<dbReference type="GO" id="GO:0032981">
    <property type="term" value="P:mitochondrial respiratory chain complex I assembly"/>
    <property type="evidence" value="ECO:0007669"/>
    <property type="project" value="TreeGrafter"/>
</dbReference>
<accession>A0AAN7UYZ4</accession>
<evidence type="ECO:0000256" key="1">
    <source>
        <dbReference type="ARBA" id="ARBA00007355"/>
    </source>
</evidence>
<dbReference type="PANTHER" id="PTHR32470:SF2">
    <property type="entry name" value="NADH DEHYDROGENASE [UBIQUINONE] 1 ALPHA SUBCOMPLEX ASSEMBLY FACTOR 2"/>
    <property type="match status" value="1"/>
</dbReference>
<proteinExistence type="inferred from homology"/>
<feature type="region of interest" description="Disordered" evidence="2">
    <location>
        <begin position="167"/>
        <end position="245"/>
    </location>
</feature>
<feature type="region of interest" description="Disordered" evidence="2">
    <location>
        <begin position="40"/>
        <end position="61"/>
    </location>
</feature>
<gene>
    <name evidence="3" type="ORF">RRF57_013131</name>
</gene>
<evidence type="ECO:0000313" key="4">
    <source>
        <dbReference type="Proteomes" id="UP001305414"/>
    </source>
</evidence>
<protein>
    <recommendedName>
        <fullName evidence="5">NADH dehydrogenase [ubiquinone] 1 alpha subcomplex subunit</fullName>
    </recommendedName>
</protein>
<dbReference type="AlphaFoldDB" id="A0AAN7UYZ4"/>
<comment type="caution">
    <text evidence="3">The sequence shown here is derived from an EMBL/GenBank/DDBJ whole genome shotgun (WGS) entry which is preliminary data.</text>
</comment>
<name>A0AAN7UYZ4_9PEZI</name>
<organism evidence="3 4">
    <name type="scientific">Xylaria bambusicola</name>
    <dbReference type="NCBI Taxonomy" id="326684"/>
    <lineage>
        <taxon>Eukaryota</taxon>
        <taxon>Fungi</taxon>
        <taxon>Dikarya</taxon>
        <taxon>Ascomycota</taxon>
        <taxon>Pezizomycotina</taxon>
        <taxon>Sordariomycetes</taxon>
        <taxon>Xylariomycetidae</taxon>
        <taxon>Xylariales</taxon>
        <taxon>Xylariaceae</taxon>
        <taxon>Xylaria</taxon>
    </lineage>
</organism>
<reference evidence="3 4" key="1">
    <citation type="submission" date="2023-10" db="EMBL/GenBank/DDBJ databases">
        <title>Draft genome sequence of Xylaria bambusicola isolate GMP-LS, the root and basal stem rot pathogen of sugarcane in Indonesia.</title>
        <authorList>
            <person name="Selvaraj P."/>
            <person name="Muralishankar V."/>
            <person name="Muruganantham S."/>
            <person name="Sp S."/>
            <person name="Haryani S."/>
            <person name="Lau K.J.X."/>
            <person name="Naqvi N.I."/>
        </authorList>
    </citation>
    <scope>NUCLEOTIDE SEQUENCE [LARGE SCALE GENOMIC DNA]</scope>
    <source>
        <strain evidence="3">GMP-LS</strain>
    </source>
</reference>
<dbReference type="Proteomes" id="UP001305414">
    <property type="component" value="Unassembled WGS sequence"/>
</dbReference>
<feature type="compositionally biased region" description="Basic and acidic residues" evidence="2">
    <location>
        <begin position="189"/>
        <end position="199"/>
    </location>
</feature>
<feature type="compositionally biased region" description="Polar residues" evidence="2">
    <location>
        <begin position="200"/>
        <end position="211"/>
    </location>
</feature>